<dbReference type="Proteomes" id="UP000190541">
    <property type="component" value="Unassembled WGS sequence"/>
</dbReference>
<accession>A0A1T5C5E4</accession>
<sequence length="217" mass="24194">MLKHYLLISSLLTMIDAAAQSKTDSTDQRKVFVTSGMGWGFALGETKEVLRAKFSNTLGLDISLAKRPYFIYPSLDFLTFRYDQQVPDPDYAYDLEKGRSNFYILNLAGGMRKRFGKLNAHAYGGPGAGVVIQPRAMVSPAEHKVTIESTSHLTPTFRLGVGADYRIGGFFLFVEAGWLHNFRQIQQRSVNVMSLYGGLKTDVTKLKDNVARVIGIE</sequence>
<feature type="signal peptide" evidence="1">
    <location>
        <begin position="1"/>
        <end position="19"/>
    </location>
</feature>
<evidence type="ECO:0000313" key="2">
    <source>
        <dbReference type="EMBL" id="SKB54822.1"/>
    </source>
</evidence>
<reference evidence="2 3" key="1">
    <citation type="submission" date="2017-02" db="EMBL/GenBank/DDBJ databases">
        <authorList>
            <person name="Peterson S.W."/>
        </authorList>
    </citation>
    <scope>NUCLEOTIDE SEQUENCE [LARGE SCALE GENOMIC DNA]</scope>
    <source>
        <strain evidence="2 3">DSM 22899</strain>
    </source>
</reference>
<dbReference type="STRING" id="623280.SAMN05660226_01881"/>
<name>A0A1T5C5E4_9SPHI</name>
<keyword evidence="3" id="KW-1185">Reference proteome</keyword>
<dbReference type="AlphaFoldDB" id="A0A1T5C5E4"/>
<gene>
    <name evidence="2" type="ORF">SAMN05660226_01881</name>
</gene>
<evidence type="ECO:0008006" key="4">
    <source>
        <dbReference type="Google" id="ProtNLM"/>
    </source>
</evidence>
<dbReference type="RefSeq" id="WP_079716595.1">
    <property type="nucleotide sequence ID" value="NZ_FUYS01000004.1"/>
</dbReference>
<dbReference type="EMBL" id="FUYS01000004">
    <property type="protein sequence ID" value="SKB54822.1"/>
    <property type="molecule type" value="Genomic_DNA"/>
</dbReference>
<feature type="chain" id="PRO_5013386928" description="Outer membrane protein beta-barrel domain-containing protein" evidence="1">
    <location>
        <begin position="20"/>
        <end position="217"/>
    </location>
</feature>
<dbReference type="OrthoDB" id="790079at2"/>
<proteinExistence type="predicted"/>
<organism evidence="2 3">
    <name type="scientific">Parapedobacter luteus</name>
    <dbReference type="NCBI Taxonomy" id="623280"/>
    <lineage>
        <taxon>Bacteria</taxon>
        <taxon>Pseudomonadati</taxon>
        <taxon>Bacteroidota</taxon>
        <taxon>Sphingobacteriia</taxon>
        <taxon>Sphingobacteriales</taxon>
        <taxon>Sphingobacteriaceae</taxon>
        <taxon>Parapedobacter</taxon>
    </lineage>
</organism>
<evidence type="ECO:0000313" key="3">
    <source>
        <dbReference type="Proteomes" id="UP000190541"/>
    </source>
</evidence>
<keyword evidence="1" id="KW-0732">Signal</keyword>
<protein>
    <recommendedName>
        <fullName evidence="4">Outer membrane protein beta-barrel domain-containing protein</fullName>
    </recommendedName>
</protein>
<evidence type="ECO:0000256" key="1">
    <source>
        <dbReference type="SAM" id="SignalP"/>
    </source>
</evidence>